<evidence type="ECO:0000256" key="5">
    <source>
        <dbReference type="ARBA" id="ARBA00022723"/>
    </source>
</evidence>
<feature type="domain" description="DDE Tnp4" evidence="8">
    <location>
        <begin position="5"/>
        <end position="97"/>
    </location>
</feature>
<comment type="subcellular location">
    <subcellularLocation>
        <location evidence="2">Nucleus</location>
    </subcellularLocation>
</comment>
<evidence type="ECO:0000313" key="10">
    <source>
        <dbReference type="Proteomes" id="UP001168821"/>
    </source>
</evidence>
<dbReference type="GO" id="GO:0004518">
    <property type="term" value="F:nuclease activity"/>
    <property type="evidence" value="ECO:0007669"/>
    <property type="project" value="UniProtKB-KW"/>
</dbReference>
<evidence type="ECO:0000256" key="4">
    <source>
        <dbReference type="ARBA" id="ARBA00022722"/>
    </source>
</evidence>
<dbReference type="GO" id="GO:0016787">
    <property type="term" value="F:hydrolase activity"/>
    <property type="evidence" value="ECO:0007669"/>
    <property type="project" value="UniProtKB-KW"/>
</dbReference>
<proteinExistence type="inferred from homology"/>
<dbReference type="EMBL" id="JALNTZ010000004">
    <property type="protein sequence ID" value="KAJ3655947.1"/>
    <property type="molecule type" value="Genomic_DNA"/>
</dbReference>
<dbReference type="InterPro" id="IPR045249">
    <property type="entry name" value="HARBI1-like"/>
</dbReference>
<sequence>MMSQNSSVYMRSENGEMGNGILLGDSGYPSRRYHLTPIHNPEGQTENLYNESQIRTRNVVERTFGIWKRRFPVLSVGIRCRLNLAQRIVVACAILHNIACQQNEEVFEGDDEEDLPVVYNGVENNDGGVEERETIIDYFRNMLTAGGFII</sequence>
<keyword evidence="5" id="KW-0479">Metal-binding</keyword>
<evidence type="ECO:0000256" key="6">
    <source>
        <dbReference type="ARBA" id="ARBA00022801"/>
    </source>
</evidence>
<evidence type="ECO:0000313" key="9">
    <source>
        <dbReference type="EMBL" id="KAJ3655947.1"/>
    </source>
</evidence>
<dbReference type="Proteomes" id="UP001168821">
    <property type="component" value="Unassembled WGS sequence"/>
</dbReference>
<evidence type="ECO:0000256" key="7">
    <source>
        <dbReference type="ARBA" id="ARBA00023242"/>
    </source>
</evidence>
<organism evidence="9 10">
    <name type="scientific">Zophobas morio</name>
    <dbReference type="NCBI Taxonomy" id="2755281"/>
    <lineage>
        <taxon>Eukaryota</taxon>
        <taxon>Metazoa</taxon>
        <taxon>Ecdysozoa</taxon>
        <taxon>Arthropoda</taxon>
        <taxon>Hexapoda</taxon>
        <taxon>Insecta</taxon>
        <taxon>Pterygota</taxon>
        <taxon>Neoptera</taxon>
        <taxon>Endopterygota</taxon>
        <taxon>Coleoptera</taxon>
        <taxon>Polyphaga</taxon>
        <taxon>Cucujiformia</taxon>
        <taxon>Tenebrionidae</taxon>
        <taxon>Zophobas</taxon>
    </lineage>
</organism>
<keyword evidence="10" id="KW-1185">Reference proteome</keyword>
<dbReference type="InterPro" id="IPR027806">
    <property type="entry name" value="HARBI1_dom"/>
</dbReference>
<keyword evidence="4" id="KW-0540">Nuclease</keyword>
<dbReference type="Pfam" id="PF13359">
    <property type="entry name" value="DDE_Tnp_4"/>
    <property type="match status" value="1"/>
</dbReference>
<keyword evidence="6" id="KW-0378">Hydrolase</keyword>
<comment type="cofactor">
    <cofactor evidence="1">
        <name>a divalent metal cation</name>
        <dbReference type="ChEBI" id="CHEBI:60240"/>
    </cofactor>
</comment>
<gene>
    <name evidence="9" type="ORF">Zmor_015054</name>
</gene>
<dbReference type="PANTHER" id="PTHR22930:SF289">
    <property type="entry name" value="DDE TNP4 DOMAIN-CONTAINING PROTEIN-RELATED"/>
    <property type="match status" value="1"/>
</dbReference>
<evidence type="ECO:0000256" key="2">
    <source>
        <dbReference type="ARBA" id="ARBA00004123"/>
    </source>
</evidence>
<dbReference type="AlphaFoldDB" id="A0AA38ILD4"/>
<evidence type="ECO:0000259" key="8">
    <source>
        <dbReference type="Pfam" id="PF13359"/>
    </source>
</evidence>
<comment type="caution">
    <text evidence="9">The sequence shown here is derived from an EMBL/GenBank/DDBJ whole genome shotgun (WGS) entry which is preliminary data.</text>
</comment>
<evidence type="ECO:0000256" key="3">
    <source>
        <dbReference type="ARBA" id="ARBA00006958"/>
    </source>
</evidence>
<evidence type="ECO:0000256" key="1">
    <source>
        <dbReference type="ARBA" id="ARBA00001968"/>
    </source>
</evidence>
<protein>
    <recommendedName>
        <fullName evidence="8">DDE Tnp4 domain-containing protein</fullName>
    </recommendedName>
</protein>
<dbReference type="GO" id="GO:0005634">
    <property type="term" value="C:nucleus"/>
    <property type="evidence" value="ECO:0007669"/>
    <property type="project" value="UniProtKB-SubCell"/>
</dbReference>
<reference evidence="9" key="1">
    <citation type="journal article" date="2023" name="G3 (Bethesda)">
        <title>Whole genome assemblies of Zophobas morio and Tenebrio molitor.</title>
        <authorList>
            <person name="Kaur S."/>
            <person name="Stinson S.A."/>
            <person name="diCenzo G.C."/>
        </authorList>
    </citation>
    <scope>NUCLEOTIDE SEQUENCE</scope>
    <source>
        <strain evidence="9">QUZm001</strain>
    </source>
</reference>
<comment type="similarity">
    <text evidence="3">Belongs to the HARBI1 family.</text>
</comment>
<accession>A0AA38ILD4</accession>
<name>A0AA38ILD4_9CUCU</name>
<keyword evidence="7" id="KW-0539">Nucleus</keyword>
<dbReference type="GO" id="GO:0046872">
    <property type="term" value="F:metal ion binding"/>
    <property type="evidence" value="ECO:0007669"/>
    <property type="project" value="UniProtKB-KW"/>
</dbReference>
<dbReference type="PANTHER" id="PTHR22930">
    <property type="match status" value="1"/>
</dbReference>